<evidence type="ECO:0000256" key="6">
    <source>
        <dbReference type="ARBA" id="ARBA00022630"/>
    </source>
</evidence>
<dbReference type="GO" id="GO:0006207">
    <property type="term" value="P:'de novo' pyrimidine nucleobase biosynthetic process"/>
    <property type="evidence" value="ECO:0007669"/>
    <property type="project" value="InterPro"/>
</dbReference>
<dbReference type="EMBL" id="CABVLU010000004">
    <property type="protein sequence ID" value="VVT57140.1"/>
    <property type="molecule type" value="Genomic_DNA"/>
</dbReference>
<protein>
    <recommendedName>
        <fullName evidence="5 11">Dihydroorotate dehydrogenase (quinone), mitochondrial</fullName>
        <shortName evidence="11">DHOdehase</shortName>
        <ecNumber evidence="4 11">1.3.5.2</ecNumber>
    </recommendedName>
</protein>
<dbReference type="NCBIfam" id="NF003645">
    <property type="entry name" value="PRK05286.1-2"/>
    <property type="match status" value="1"/>
</dbReference>
<evidence type="ECO:0000256" key="4">
    <source>
        <dbReference type="ARBA" id="ARBA00012791"/>
    </source>
</evidence>
<comment type="similarity">
    <text evidence="3 11">Belongs to the dihydroorotate dehydrogenase family. Type 2 subfamily.</text>
</comment>
<dbReference type="GO" id="GO:0106430">
    <property type="term" value="F:dihydroorotate dehydrogenase (quinone) activity"/>
    <property type="evidence" value="ECO:0007669"/>
    <property type="project" value="UniProtKB-EC"/>
</dbReference>
<dbReference type="Pfam" id="PF01180">
    <property type="entry name" value="DHO_dh"/>
    <property type="match status" value="1"/>
</dbReference>
<keyword evidence="8 11" id="KW-0560">Oxidoreductase</keyword>
<comment type="cofactor">
    <cofactor evidence="11">
        <name>FMN</name>
        <dbReference type="ChEBI" id="CHEBI:58210"/>
    </cofactor>
    <text evidence="11">Binds 1 FMN per subunit.</text>
</comment>
<dbReference type="AlphaFoldDB" id="A0A5E8C2C9"/>
<dbReference type="EC" id="1.3.5.2" evidence="4 11"/>
<dbReference type="NCBIfam" id="NF003652">
    <property type="entry name" value="PRK05286.2-5"/>
    <property type="match status" value="1"/>
</dbReference>
<evidence type="ECO:0000256" key="11">
    <source>
        <dbReference type="RuleBase" id="RU361255"/>
    </source>
</evidence>
<keyword evidence="6 11" id="KW-0285">Flavoprotein</keyword>
<reference evidence="13 14" key="1">
    <citation type="submission" date="2019-09" db="EMBL/GenBank/DDBJ databases">
        <authorList>
            <person name="Brejova B."/>
        </authorList>
    </citation>
    <scope>NUCLEOTIDE SEQUENCE [LARGE SCALE GENOMIC DNA]</scope>
</reference>
<comment type="subcellular location">
    <subcellularLocation>
        <location evidence="1">Membrane</location>
    </subcellularLocation>
    <subcellularLocation>
        <location evidence="11">Mitochondrion inner membrane</location>
        <topology evidence="11">Single-pass membrane protein</topology>
    </subcellularLocation>
</comment>
<keyword evidence="9" id="KW-0472">Membrane</keyword>
<keyword evidence="11" id="KW-0496">Mitochondrion</keyword>
<accession>A0A5E8C2C9</accession>
<dbReference type="CDD" id="cd04738">
    <property type="entry name" value="DHOD_2_like"/>
    <property type="match status" value="1"/>
</dbReference>
<dbReference type="OrthoDB" id="14784at2759"/>
<dbReference type="Gene3D" id="3.20.20.70">
    <property type="entry name" value="Aldolase class I"/>
    <property type="match status" value="1"/>
</dbReference>
<organism evidence="13 14">
    <name type="scientific">Magnusiomyces paraingens</name>
    <dbReference type="NCBI Taxonomy" id="2606893"/>
    <lineage>
        <taxon>Eukaryota</taxon>
        <taxon>Fungi</taxon>
        <taxon>Dikarya</taxon>
        <taxon>Ascomycota</taxon>
        <taxon>Saccharomycotina</taxon>
        <taxon>Dipodascomycetes</taxon>
        <taxon>Dipodascales</taxon>
        <taxon>Dipodascaceae</taxon>
        <taxon>Magnusiomyces</taxon>
    </lineage>
</organism>
<comment type="pathway">
    <text evidence="2 11">Pyrimidine metabolism; UMP biosynthesis via de novo pathway; orotate from (S)-dihydroorotate (quinone route): step 1/1.</text>
</comment>
<dbReference type="NCBIfam" id="TIGR01036">
    <property type="entry name" value="pyrD_sub2"/>
    <property type="match status" value="1"/>
</dbReference>
<dbReference type="PANTHER" id="PTHR48109:SF4">
    <property type="entry name" value="DIHYDROOROTATE DEHYDROGENASE (QUINONE), MITOCHONDRIAL"/>
    <property type="match status" value="1"/>
</dbReference>
<evidence type="ECO:0000256" key="8">
    <source>
        <dbReference type="ARBA" id="ARBA00023002"/>
    </source>
</evidence>
<gene>
    <name evidence="13" type="ORF">SAPINGB_P005554</name>
</gene>
<dbReference type="UniPathway" id="UPA00070">
    <property type="reaction ID" value="UER00946"/>
</dbReference>
<comment type="catalytic activity">
    <reaction evidence="10 11">
        <text>(S)-dihydroorotate + a quinone = orotate + a quinol</text>
        <dbReference type="Rhea" id="RHEA:30187"/>
        <dbReference type="ChEBI" id="CHEBI:24646"/>
        <dbReference type="ChEBI" id="CHEBI:30839"/>
        <dbReference type="ChEBI" id="CHEBI:30864"/>
        <dbReference type="ChEBI" id="CHEBI:132124"/>
        <dbReference type="EC" id="1.3.5.2"/>
    </reaction>
</comment>
<dbReference type="SUPFAM" id="SSF51395">
    <property type="entry name" value="FMN-linked oxidoreductases"/>
    <property type="match status" value="1"/>
</dbReference>
<keyword evidence="7 11" id="KW-0288">FMN</keyword>
<dbReference type="GO" id="GO:0005743">
    <property type="term" value="C:mitochondrial inner membrane"/>
    <property type="evidence" value="ECO:0007669"/>
    <property type="project" value="UniProtKB-SubCell"/>
</dbReference>
<evidence type="ECO:0000256" key="10">
    <source>
        <dbReference type="ARBA" id="ARBA00048639"/>
    </source>
</evidence>
<evidence type="ECO:0000256" key="9">
    <source>
        <dbReference type="ARBA" id="ARBA00023136"/>
    </source>
</evidence>
<evidence type="ECO:0000256" key="3">
    <source>
        <dbReference type="ARBA" id="ARBA00005359"/>
    </source>
</evidence>
<evidence type="ECO:0000259" key="12">
    <source>
        <dbReference type="Pfam" id="PF01180"/>
    </source>
</evidence>
<evidence type="ECO:0000256" key="5">
    <source>
        <dbReference type="ARBA" id="ARBA00017599"/>
    </source>
</evidence>
<dbReference type="PROSITE" id="PS00911">
    <property type="entry name" value="DHODEHASE_1"/>
    <property type="match status" value="1"/>
</dbReference>
<name>A0A5E8C2C9_9ASCO</name>
<feature type="domain" description="Dihydroorotate dehydrogenase catalytic" evidence="12">
    <location>
        <begin position="93"/>
        <end position="395"/>
    </location>
</feature>
<dbReference type="InterPro" id="IPR005719">
    <property type="entry name" value="Dihydroorotate_DH_2"/>
</dbReference>
<dbReference type="GO" id="GO:0044205">
    <property type="term" value="P:'de novo' UMP biosynthetic process"/>
    <property type="evidence" value="ECO:0007669"/>
    <property type="project" value="UniProtKB-UniPathway"/>
</dbReference>
<evidence type="ECO:0000256" key="7">
    <source>
        <dbReference type="ARBA" id="ARBA00022643"/>
    </source>
</evidence>
<evidence type="ECO:0000313" key="13">
    <source>
        <dbReference type="EMBL" id="VVT57140.1"/>
    </source>
</evidence>
<dbReference type="GeneID" id="43584368"/>
<dbReference type="InterPro" id="IPR001295">
    <property type="entry name" value="Dihydroorotate_DH_CS"/>
</dbReference>
<proteinExistence type="inferred from homology"/>
<keyword evidence="14" id="KW-1185">Reference proteome</keyword>
<dbReference type="PANTHER" id="PTHR48109">
    <property type="entry name" value="DIHYDROOROTATE DEHYDROGENASE (QUINONE), MITOCHONDRIAL-RELATED"/>
    <property type="match status" value="1"/>
</dbReference>
<evidence type="ECO:0000313" key="14">
    <source>
        <dbReference type="Proteomes" id="UP000398389"/>
    </source>
</evidence>
<dbReference type="PROSITE" id="PS00912">
    <property type="entry name" value="DHODEHASE_2"/>
    <property type="match status" value="1"/>
</dbReference>
<dbReference type="InterPro" id="IPR005720">
    <property type="entry name" value="Dihydroorotate_DH_cat"/>
</dbReference>
<dbReference type="InterPro" id="IPR013785">
    <property type="entry name" value="Aldolase_TIM"/>
</dbReference>
<dbReference type="InterPro" id="IPR050074">
    <property type="entry name" value="DHO_dehydrogenase"/>
</dbReference>
<dbReference type="RefSeq" id="XP_031856159.1">
    <property type="nucleotide sequence ID" value="XM_032000268.1"/>
</dbReference>
<dbReference type="Proteomes" id="UP000398389">
    <property type="component" value="Unassembled WGS sequence"/>
</dbReference>
<sequence length="410" mass="43978">MFKYTRKAVTFTTILGVGGLGLYFATGRDARASAQKYALGPAVRAVLDGEQAHKFTIEVFKYPNLAPRIPADWDQTHDPEKALEVTLFQHSANKKVKPLTLQNPVGIAAGFDKNGEAIDTLYNLGFSWVEIGSITPLPQPGNPKPRVFRLERDNAVINRYGFNSDGHIAVVARLKMRESELPSNATNFAGLPNRVLGVNLGKNKTGDEVQDYIKGVDTFGPHADVLIVNVSSPNTPGLRDLQSEEKLTNLLQTLVARRDSLPLESLPPIVVKIAPDLTSPEIESIAAAVKASKVDGVIVSNTTVQRPKTLRSGSELTTQVGGLSGAPVKPYSIQALKTLRKELGKDVTIIGCGGISDGADALEFARAGADFVQLYTSLVYKGPGVAAEVKEGIIDGLNGKKWTDVVGTDL</sequence>
<keyword evidence="11" id="KW-0999">Mitochondrion inner membrane</keyword>
<evidence type="ECO:0000256" key="2">
    <source>
        <dbReference type="ARBA" id="ARBA00005161"/>
    </source>
</evidence>
<evidence type="ECO:0000256" key="1">
    <source>
        <dbReference type="ARBA" id="ARBA00004370"/>
    </source>
</evidence>